<gene>
    <name evidence="3" type="ORF">DFP79_0785</name>
</gene>
<dbReference type="PROSITE" id="PS51192">
    <property type="entry name" value="HELICASE_ATP_BIND_1"/>
    <property type="match status" value="1"/>
</dbReference>
<name>A0A4V3CH08_9GAMM</name>
<dbReference type="InterPro" id="IPR014001">
    <property type="entry name" value="Helicase_ATP-bd"/>
</dbReference>
<dbReference type="GO" id="GO:0003677">
    <property type="term" value="F:DNA binding"/>
    <property type="evidence" value="ECO:0007669"/>
    <property type="project" value="InterPro"/>
</dbReference>
<dbReference type="InterPro" id="IPR001650">
    <property type="entry name" value="Helicase_C-like"/>
</dbReference>
<feature type="domain" description="Helicase ATP-binding" evidence="1">
    <location>
        <begin position="30"/>
        <end position="165"/>
    </location>
</feature>
<dbReference type="EMBL" id="SNXC01000009">
    <property type="protein sequence ID" value="TDO99782.1"/>
    <property type="molecule type" value="Genomic_DNA"/>
</dbReference>
<keyword evidence="4" id="KW-1185">Reference proteome</keyword>
<dbReference type="GO" id="GO:0006412">
    <property type="term" value="P:translation"/>
    <property type="evidence" value="ECO:0007669"/>
    <property type="project" value="InterPro"/>
</dbReference>
<dbReference type="PANTHER" id="PTHR47396:SF1">
    <property type="entry name" value="ATP-DEPENDENT HELICASE IRC3-RELATED"/>
    <property type="match status" value="1"/>
</dbReference>
<reference evidence="3 4" key="1">
    <citation type="submission" date="2019-03" db="EMBL/GenBank/DDBJ databases">
        <title>Genomic Encyclopedia of Type Strains, Phase III (KMG-III): the genomes of soil and plant-associated and newly described type strains.</title>
        <authorList>
            <person name="Whitman W."/>
        </authorList>
    </citation>
    <scope>NUCLEOTIDE SEQUENCE [LARGE SCALE GENOMIC DNA]</scope>
    <source>
        <strain evidence="3 4">CECT 7378</strain>
    </source>
</reference>
<evidence type="ECO:0000259" key="2">
    <source>
        <dbReference type="PROSITE" id="PS51194"/>
    </source>
</evidence>
<dbReference type="AlphaFoldDB" id="A0A4V3CH08"/>
<evidence type="ECO:0000313" key="4">
    <source>
        <dbReference type="Proteomes" id="UP000294656"/>
    </source>
</evidence>
<comment type="caution">
    <text evidence="3">The sequence shown here is derived from an EMBL/GenBank/DDBJ whole genome shotgun (WGS) entry which is preliminary data.</text>
</comment>
<organism evidence="3 4">
    <name type="scientific">Marinomonas balearica</name>
    <dbReference type="NCBI Taxonomy" id="491947"/>
    <lineage>
        <taxon>Bacteria</taxon>
        <taxon>Pseudomonadati</taxon>
        <taxon>Pseudomonadota</taxon>
        <taxon>Gammaproteobacteria</taxon>
        <taxon>Oceanospirillales</taxon>
        <taxon>Oceanospirillaceae</taxon>
        <taxon>Marinomonas</taxon>
    </lineage>
</organism>
<dbReference type="PANTHER" id="PTHR47396">
    <property type="entry name" value="TYPE I RESTRICTION ENZYME ECOKI R PROTEIN"/>
    <property type="match status" value="1"/>
</dbReference>
<evidence type="ECO:0000313" key="3">
    <source>
        <dbReference type="EMBL" id="TDO99782.1"/>
    </source>
</evidence>
<dbReference type="InterPro" id="IPR006935">
    <property type="entry name" value="Helicase/UvrB_N"/>
</dbReference>
<dbReference type="Pfam" id="PF00271">
    <property type="entry name" value="Helicase_C"/>
    <property type="match status" value="1"/>
</dbReference>
<dbReference type="InterPro" id="IPR027417">
    <property type="entry name" value="P-loop_NTPase"/>
</dbReference>
<dbReference type="SMART" id="SM00487">
    <property type="entry name" value="DEXDc"/>
    <property type="match status" value="1"/>
</dbReference>
<dbReference type="InterPro" id="IPR050742">
    <property type="entry name" value="Helicase_Restrict-Modif_Enz"/>
</dbReference>
<feature type="domain" description="Helicase C-terminal" evidence="2">
    <location>
        <begin position="255"/>
        <end position="395"/>
    </location>
</feature>
<dbReference type="RefSeq" id="WP_243730186.1">
    <property type="nucleotide sequence ID" value="NZ_SNXC01000009.1"/>
</dbReference>
<evidence type="ECO:0000259" key="1">
    <source>
        <dbReference type="PROSITE" id="PS51192"/>
    </source>
</evidence>
<dbReference type="InterPro" id="IPR011332">
    <property type="entry name" value="Ribosomal_zn-bd"/>
</dbReference>
<dbReference type="SUPFAM" id="SSF52540">
    <property type="entry name" value="P-loop containing nucleoside triphosphate hydrolases"/>
    <property type="match status" value="1"/>
</dbReference>
<dbReference type="GO" id="GO:0005524">
    <property type="term" value="F:ATP binding"/>
    <property type="evidence" value="ECO:0007669"/>
    <property type="project" value="InterPro"/>
</dbReference>
<protein>
    <submittedName>
        <fullName evidence="3">DNA repair protein RadD</fullName>
    </submittedName>
</protein>
<sequence length="593" mass="67228">MRIIKNQDIYTPHMYTLRNYQQEAVNATLSHFRESDDSAVIVLPTGAGKSLVIAELGRLARGKVVCLAHVKELVEQNHSKLAALGVETGVFSAGLGQRELSKKTTFASVQSLAPNIELFSDPISLLIVDECHRISNNNESQYQKVIEHFQSLNPRVRILGLTATPYRLDAGWIYKKHYWGFYRDAPKACFEKCIYELPLRRLVTDGYLTKPIVYDAAIEQYDFSALSESLDGETDSTDLALNKLVSKHPRVTKAICEQIIELSKNRLGVMVFAATREHATEILSYLPESDSALITGETASKERDKIIAKFKQKQLKFLVNVSVLTTGFDAPHVDVIAILRPTESVSLYQQIVGRGLRLSDHKKDCLILDYTHQGYDLYQPEIGTKKPNPHVKLVQVACPQCEFQNLFWGKKNAEGDILEHYGRRCQAIVETLDGELQCDYRFVFKRCPQCNEENDIAARNCAHCQHKLIDPDDILRKALNLKDHKVLRCQASSAVIEGSKVRITYHDEDGETLVESFEFKTKKAIKRFNDEFGRRLGKGSVPVTFDTISDVTPFLDYLPTPDFVIAKKQKGSFWQITERLFDYAGPYRKANEL</sequence>
<dbReference type="GO" id="GO:0016787">
    <property type="term" value="F:hydrolase activity"/>
    <property type="evidence" value="ECO:0007669"/>
    <property type="project" value="InterPro"/>
</dbReference>
<dbReference type="FunFam" id="3.40.50.300:FF:000794">
    <property type="entry name" value="ATP-dependent RNA helicase"/>
    <property type="match status" value="1"/>
</dbReference>
<accession>A0A4V3CH08</accession>
<dbReference type="SMART" id="SM00490">
    <property type="entry name" value="HELICc"/>
    <property type="match status" value="1"/>
</dbReference>
<proteinExistence type="predicted"/>
<dbReference type="SUPFAM" id="SSF57829">
    <property type="entry name" value="Zn-binding ribosomal proteins"/>
    <property type="match status" value="1"/>
</dbReference>
<dbReference type="Proteomes" id="UP000294656">
    <property type="component" value="Unassembled WGS sequence"/>
</dbReference>
<dbReference type="GO" id="GO:0005829">
    <property type="term" value="C:cytosol"/>
    <property type="evidence" value="ECO:0007669"/>
    <property type="project" value="TreeGrafter"/>
</dbReference>
<dbReference type="Gene3D" id="3.40.50.300">
    <property type="entry name" value="P-loop containing nucleotide triphosphate hydrolases"/>
    <property type="match status" value="2"/>
</dbReference>
<dbReference type="PROSITE" id="PS51194">
    <property type="entry name" value="HELICASE_CTER"/>
    <property type="match status" value="1"/>
</dbReference>
<dbReference type="Pfam" id="PF04851">
    <property type="entry name" value="ResIII"/>
    <property type="match status" value="1"/>
</dbReference>